<comment type="caution">
    <text evidence="2">The sequence shown here is derived from an EMBL/GenBank/DDBJ whole genome shotgun (WGS) entry which is preliminary data.</text>
</comment>
<dbReference type="Proteomes" id="UP001500841">
    <property type="component" value="Unassembled WGS sequence"/>
</dbReference>
<gene>
    <name evidence="2" type="ORF">GCM10022392_29760</name>
</gene>
<sequence length="69" mass="7728">MFVTLNLKIMKTQDFKNGQAQGSSTADRNFTDQSERAKERGISNAGGQRSFQTSSKDSAHRPQKRKPLL</sequence>
<evidence type="ECO:0008006" key="4">
    <source>
        <dbReference type="Google" id="ProtNLM"/>
    </source>
</evidence>
<feature type="region of interest" description="Disordered" evidence="1">
    <location>
        <begin position="12"/>
        <end position="69"/>
    </location>
</feature>
<evidence type="ECO:0000313" key="3">
    <source>
        <dbReference type="Proteomes" id="UP001500841"/>
    </source>
</evidence>
<reference evidence="3" key="1">
    <citation type="journal article" date="2019" name="Int. J. Syst. Evol. Microbiol.">
        <title>The Global Catalogue of Microorganisms (GCM) 10K type strain sequencing project: providing services to taxonomists for standard genome sequencing and annotation.</title>
        <authorList>
            <consortium name="The Broad Institute Genomics Platform"/>
            <consortium name="The Broad Institute Genome Sequencing Center for Infectious Disease"/>
            <person name="Wu L."/>
            <person name="Ma J."/>
        </authorList>
    </citation>
    <scope>NUCLEOTIDE SEQUENCE [LARGE SCALE GENOMIC DNA]</scope>
    <source>
        <strain evidence="3">JCM 17085</strain>
    </source>
</reference>
<feature type="compositionally biased region" description="Basic and acidic residues" evidence="1">
    <location>
        <begin position="29"/>
        <end position="41"/>
    </location>
</feature>
<dbReference type="EMBL" id="BAABCV010000011">
    <property type="protein sequence ID" value="GAA4102656.1"/>
    <property type="molecule type" value="Genomic_DNA"/>
</dbReference>
<accession>A0ABP7X2U3</accession>
<keyword evidence="3" id="KW-1185">Reference proteome</keyword>
<feature type="compositionally biased region" description="Polar residues" evidence="1">
    <location>
        <begin position="15"/>
        <end position="28"/>
    </location>
</feature>
<organism evidence="2 3">
    <name type="scientific">Mucilaginibacter panaciglaebae</name>
    <dbReference type="NCBI Taxonomy" id="502331"/>
    <lineage>
        <taxon>Bacteria</taxon>
        <taxon>Pseudomonadati</taxon>
        <taxon>Bacteroidota</taxon>
        <taxon>Sphingobacteriia</taxon>
        <taxon>Sphingobacteriales</taxon>
        <taxon>Sphingobacteriaceae</taxon>
        <taxon>Mucilaginibacter</taxon>
    </lineage>
</organism>
<feature type="compositionally biased region" description="Polar residues" evidence="1">
    <location>
        <begin position="45"/>
        <end position="56"/>
    </location>
</feature>
<proteinExistence type="predicted"/>
<evidence type="ECO:0000313" key="2">
    <source>
        <dbReference type="EMBL" id="GAA4102656.1"/>
    </source>
</evidence>
<protein>
    <recommendedName>
        <fullName evidence="4">Stress-induced acidophilic repeat protein</fullName>
    </recommendedName>
</protein>
<evidence type="ECO:0000256" key="1">
    <source>
        <dbReference type="SAM" id="MobiDB-lite"/>
    </source>
</evidence>
<name>A0ABP7X2U3_9SPHI</name>